<evidence type="ECO:0000256" key="3">
    <source>
        <dbReference type="ARBA" id="ARBA00022670"/>
    </source>
</evidence>
<feature type="compositionally biased region" description="Basic and acidic residues" evidence="10">
    <location>
        <begin position="614"/>
        <end position="623"/>
    </location>
</feature>
<dbReference type="FunFam" id="2.40.10.10:FF:000028">
    <property type="entry name" value="Serine protease easter"/>
    <property type="match status" value="1"/>
</dbReference>
<sequence>MNRLCGLIVLFILLEIGDAQRSKPKAVPVPANIAARIGVEEEEPVEELKISPRQADGDAVVNDENSCTAITDEEGICGDLRDCAWPWAAALAFPPNNDYLCGGTLIGDGWILTAAHCIHSSKAVHIRLGDHDLTVEGEITHRDYPVVETIEHENYNTKSFDNDIALLRFDNSQGYPDNVFPVCLPDDLVGESLDDKTPFVIGWGTIGFREASSNVLREVQIPVVENESCKFKFRHFSNVNITEKKLCAGEEKGGKDACQGDSGGGLFLPRSGGAWPWAAALAFPPNNDYLCGGTLIGDGWILTAAHCIHAIKPIYVRLGDHDLTIEGEITHRDYPVVEMIEHEHYNTQSFDDDIALVRFDNSQGYPDNVFPVCLPDDLVGRSLDNSTPFVIGWGTIGFRGAESNVLREVQIPIVDNASCGDKYRSFTNVRITEKKLCAGEEKGGKDACQSSDDHEHTFRVTPAVVFSYLALVAYGMSSVSFLMDFAVVSLVFQEFILASRSTWTGFVDTPIVFIQFDKGFAQEKATNHCRAVTNEDGICDDLRQCPPFHRLLSKVTASGLAFLKRSICRYEGNRPYVCCPLPIVRQQQQPLTTSESPEQVMPASTPQPVVKVTRPQERKRNPEAKSFAQDGCTSAAFHAKVQGGRPADIGAWPWAAALSFKEDGDYLCGGTLLADGWVMTAAHCIAETDVVYIRLGEHDLTQKEETEHRDYYPLFSIMHEDYNNVTYDNDIALIYFNNSQGYPEHVFPACLPSDYVGKNLDELSPFVVGWGTVGYRKASSNVLQEVQLTIFNNENCRQAFQPFHNVRIDSNKLCAGEEEGGKDACQGDSGGGLYLPTASVAWEVIGIVSFGFRCGNPGIPGVYTRVTEYMDWINNQMLSV</sequence>
<feature type="signal peptide" evidence="11">
    <location>
        <begin position="1"/>
        <end position="19"/>
    </location>
</feature>
<keyword evidence="4 11" id="KW-0732">Signal</keyword>
<dbReference type="PANTHER" id="PTHR24252:SF18">
    <property type="entry name" value="OVOCHYMASE 1"/>
    <property type="match status" value="1"/>
</dbReference>
<dbReference type="SMART" id="SM00020">
    <property type="entry name" value="Tryp_SPc"/>
    <property type="match status" value="3"/>
</dbReference>
<feature type="compositionally biased region" description="Polar residues" evidence="10">
    <location>
        <begin position="589"/>
        <end position="607"/>
    </location>
</feature>
<dbReference type="EMBL" id="OB661606">
    <property type="protein sequence ID" value="CAD7228592.1"/>
    <property type="molecule type" value="Genomic_DNA"/>
</dbReference>
<dbReference type="Pfam" id="PF00089">
    <property type="entry name" value="Trypsin"/>
    <property type="match status" value="3"/>
</dbReference>
<accession>A0A7R8WBP1</accession>
<dbReference type="SUPFAM" id="SSF50494">
    <property type="entry name" value="Trypsin-like serine proteases"/>
    <property type="match status" value="3"/>
</dbReference>
<dbReference type="InterPro" id="IPR022700">
    <property type="entry name" value="CLIP"/>
</dbReference>
<dbReference type="FunFam" id="2.40.10.10:FF:000068">
    <property type="entry name" value="transmembrane protease serine 2"/>
    <property type="match status" value="1"/>
</dbReference>
<dbReference type="AlphaFoldDB" id="A0A7R8WBP1"/>
<comment type="similarity">
    <text evidence="9">Belongs to the peptidase S1 family. CLIP subfamily.</text>
</comment>
<dbReference type="PANTHER" id="PTHR24252">
    <property type="entry name" value="ACROSIN-RELATED"/>
    <property type="match status" value="1"/>
</dbReference>
<reference evidence="12" key="1">
    <citation type="submission" date="2020-11" db="EMBL/GenBank/DDBJ databases">
        <authorList>
            <person name="Tran Van P."/>
        </authorList>
    </citation>
    <scope>NUCLEOTIDE SEQUENCE</scope>
</reference>
<dbReference type="InterPro" id="IPR009003">
    <property type="entry name" value="Peptidase_S1_PA"/>
</dbReference>
<evidence type="ECO:0000256" key="1">
    <source>
        <dbReference type="ARBA" id="ARBA00004613"/>
    </source>
</evidence>
<evidence type="ECO:0000256" key="5">
    <source>
        <dbReference type="ARBA" id="ARBA00022801"/>
    </source>
</evidence>
<comment type="subcellular location">
    <subcellularLocation>
        <location evidence="1">Secreted</location>
    </subcellularLocation>
</comment>
<keyword evidence="8" id="KW-0325">Glycoprotein</keyword>
<dbReference type="CDD" id="cd00190">
    <property type="entry name" value="Tryp_SPc"/>
    <property type="match status" value="3"/>
</dbReference>
<evidence type="ECO:0000256" key="6">
    <source>
        <dbReference type="ARBA" id="ARBA00022825"/>
    </source>
</evidence>
<dbReference type="Gene3D" id="3.30.1640.30">
    <property type="match status" value="1"/>
</dbReference>
<evidence type="ECO:0000256" key="2">
    <source>
        <dbReference type="ARBA" id="ARBA00022525"/>
    </source>
</evidence>
<name>A0A7R8WBP1_9CRUS</name>
<dbReference type="InterPro" id="IPR018114">
    <property type="entry name" value="TRYPSIN_HIS"/>
</dbReference>
<proteinExistence type="inferred from homology"/>
<dbReference type="InterPro" id="IPR038565">
    <property type="entry name" value="CLIP_sf"/>
</dbReference>
<dbReference type="FunFam" id="2.40.10.10:FF:000006">
    <property type="entry name" value="Serine proteinase stubble"/>
    <property type="match status" value="1"/>
</dbReference>
<evidence type="ECO:0000256" key="10">
    <source>
        <dbReference type="SAM" id="MobiDB-lite"/>
    </source>
</evidence>
<evidence type="ECO:0000256" key="11">
    <source>
        <dbReference type="SAM" id="SignalP"/>
    </source>
</evidence>
<dbReference type="GO" id="GO:0006508">
    <property type="term" value="P:proteolysis"/>
    <property type="evidence" value="ECO:0007669"/>
    <property type="project" value="UniProtKB-KW"/>
</dbReference>
<keyword evidence="6" id="KW-0720">Serine protease</keyword>
<organism evidence="12">
    <name type="scientific">Cyprideis torosa</name>
    <dbReference type="NCBI Taxonomy" id="163714"/>
    <lineage>
        <taxon>Eukaryota</taxon>
        <taxon>Metazoa</taxon>
        <taxon>Ecdysozoa</taxon>
        <taxon>Arthropoda</taxon>
        <taxon>Crustacea</taxon>
        <taxon>Oligostraca</taxon>
        <taxon>Ostracoda</taxon>
        <taxon>Podocopa</taxon>
        <taxon>Podocopida</taxon>
        <taxon>Cytherocopina</taxon>
        <taxon>Cytheroidea</taxon>
        <taxon>Cytherideidae</taxon>
        <taxon>Cyprideis</taxon>
    </lineage>
</organism>
<dbReference type="OrthoDB" id="6380398at2759"/>
<protein>
    <submittedName>
        <fullName evidence="12">Uncharacterized protein</fullName>
    </submittedName>
</protein>
<dbReference type="GO" id="GO:0005576">
    <property type="term" value="C:extracellular region"/>
    <property type="evidence" value="ECO:0007669"/>
    <property type="project" value="UniProtKB-SubCell"/>
</dbReference>
<keyword evidence="3" id="KW-0645">Protease</keyword>
<dbReference type="FunFam" id="2.40.10.10:FF:000054">
    <property type="entry name" value="Complement C1r subcomponent"/>
    <property type="match status" value="1"/>
</dbReference>
<dbReference type="PRINTS" id="PR00722">
    <property type="entry name" value="CHYMOTRYPSIN"/>
</dbReference>
<dbReference type="GO" id="GO:0004252">
    <property type="term" value="F:serine-type endopeptidase activity"/>
    <property type="evidence" value="ECO:0007669"/>
    <property type="project" value="InterPro"/>
</dbReference>
<dbReference type="InterPro" id="IPR043504">
    <property type="entry name" value="Peptidase_S1_PA_chymotrypsin"/>
</dbReference>
<keyword evidence="7" id="KW-1015">Disulfide bond</keyword>
<keyword evidence="5" id="KW-0378">Hydrolase</keyword>
<dbReference type="InterPro" id="IPR001254">
    <property type="entry name" value="Trypsin_dom"/>
</dbReference>
<evidence type="ECO:0000256" key="7">
    <source>
        <dbReference type="ARBA" id="ARBA00023157"/>
    </source>
</evidence>
<dbReference type="InterPro" id="IPR001314">
    <property type="entry name" value="Peptidase_S1A"/>
</dbReference>
<feature type="chain" id="PRO_5043960965" evidence="11">
    <location>
        <begin position="20"/>
        <end position="880"/>
    </location>
</feature>
<evidence type="ECO:0000256" key="9">
    <source>
        <dbReference type="ARBA" id="ARBA00024195"/>
    </source>
</evidence>
<dbReference type="PROSITE" id="PS00134">
    <property type="entry name" value="TRYPSIN_HIS"/>
    <property type="match status" value="3"/>
</dbReference>
<dbReference type="Gene3D" id="2.40.10.10">
    <property type="entry name" value="Trypsin-like serine proteases"/>
    <property type="match status" value="4"/>
</dbReference>
<keyword evidence="2" id="KW-0964">Secreted</keyword>
<dbReference type="PROSITE" id="PS51888">
    <property type="entry name" value="CLIP"/>
    <property type="match status" value="1"/>
</dbReference>
<dbReference type="PROSITE" id="PS50240">
    <property type="entry name" value="TRYPSIN_DOM"/>
    <property type="match status" value="3"/>
</dbReference>
<evidence type="ECO:0000256" key="4">
    <source>
        <dbReference type="ARBA" id="ARBA00022729"/>
    </source>
</evidence>
<evidence type="ECO:0000256" key="8">
    <source>
        <dbReference type="ARBA" id="ARBA00023180"/>
    </source>
</evidence>
<evidence type="ECO:0000313" key="12">
    <source>
        <dbReference type="EMBL" id="CAD7228592.1"/>
    </source>
</evidence>
<feature type="region of interest" description="Disordered" evidence="10">
    <location>
        <begin position="589"/>
        <end position="625"/>
    </location>
</feature>
<dbReference type="SMART" id="SM00680">
    <property type="entry name" value="CLIP"/>
    <property type="match status" value="1"/>
</dbReference>
<dbReference type="Pfam" id="PF12032">
    <property type="entry name" value="CLIP"/>
    <property type="match status" value="1"/>
</dbReference>
<gene>
    <name evidence="12" type="ORF">CTOB1V02_LOCUS6472</name>
</gene>